<dbReference type="SUPFAM" id="SSF102114">
    <property type="entry name" value="Radical SAM enzymes"/>
    <property type="match status" value="1"/>
</dbReference>
<evidence type="ECO:0000313" key="8">
    <source>
        <dbReference type="Proteomes" id="UP000092247"/>
    </source>
</evidence>
<keyword evidence="5" id="KW-0411">Iron-sulfur</keyword>
<dbReference type="GO" id="GO:0046872">
    <property type="term" value="F:metal ion binding"/>
    <property type="evidence" value="ECO:0007669"/>
    <property type="project" value="UniProtKB-KW"/>
</dbReference>
<dbReference type="EMBL" id="LZEX01000001">
    <property type="protein sequence ID" value="OBU11281.1"/>
    <property type="molecule type" value="Genomic_DNA"/>
</dbReference>
<dbReference type="InterPro" id="IPR058240">
    <property type="entry name" value="rSAM_sf"/>
</dbReference>
<gene>
    <name evidence="7" type="ORF">AYY17_00550</name>
</gene>
<dbReference type="PANTHER" id="PTHR11228:SF7">
    <property type="entry name" value="PQQA PEPTIDE CYCLASE"/>
    <property type="match status" value="1"/>
</dbReference>
<keyword evidence="2" id="KW-0949">S-adenosyl-L-methionine</keyword>
<evidence type="ECO:0000256" key="4">
    <source>
        <dbReference type="ARBA" id="ARBA00023004"/>
    </source>
</evidence>
<evidence type="ECO:0000256" key="1">
    <source>
        <dbReference type="ARBA" id="ARBA00001966"/>
    </source>
</evidence>
<dbReference type="NCBIfam" id="TIGR03977">
    <property type="entry name" value="rSAM_pair_HxsC"/>
    <property type="match status" value="1"/>
</dbReference>
<proteinExistence type="predicted"/>
<dbReference type="PANTHER" id="PTHR11228">
    <property type="entry name" value="RADICAL SAM DOMAIN PROTEIN"/>
    <property type="match status" value="1"/>
</dbReference>
<dbReference type="Proteomes" id="UP000092247">
    <property type="component" value="Unassembled WGS sequence"/>
</dbReference>
<dbReference type="InterPro" id="IPR024032">
    <property type="entry name" value="rSAM_paired_HxsC"/>
</dbReference>
<organism evidence="7 8">
    <name type="scientific">Morganella psychrotolerans</name>
    <dbReference type="NCBI Taxonomy" id="368603"/>
    <lineage>
        <taxon>Bacteria</taxon>
        <taxon>Pseudomonadati</taxon>
        <taxon>Pseudomonadota</taxon>
        <taxon>Gammaproteobacteria</taxon>
        <taxon>Enterobacterales</taxon>
        <taxon>Morganellaceae</taxon>
        <taxon>Morganella</taxon>
    </lineage>
</organism>
<dbReference type="SFLD" id="SFLDG01103">
    <property type="entry name" value="Uncharacterised_Radical_SAM_Su"/>
    <property type="match status" value="1"/>
</dbReference>
<dbReference type="Pfam" id="PF04055">
    <property type="entry name" value="Radical_SAM"/>
    <property type="match status" value="1"/>
</dbReference>
<dbReference type="SFLD" id="SFLDS00029">
    <property type="entry name" value="Radical_SAM"/>
    <property type="match status" value="1"/>
</dbReference>
<dbReference type="GO" id="GO:0051536">
    <property type="term" value="F:iron-sulfur cluster binding"/>
    <property type="evidence" value="ECO:0007669"/>
    <property type="project" value="UniProtKB-KW"/>
</dbReference>
<dbReference type="RefSeq" id="WP_067420451.1">
    <property type="nucleotide sequence ID" value="NZ_CBCPID010000003.1"/>
</dbReference>
<evidence type="ECO:0000256" key="2">
    <source>
        <dbReference type="ARBA" id="ARBA00022691"/>
    </source>
</evidence>
<dbReference type="CDD" id="cd01335">
    <property type="entry name" value="Radical_SAM"/>
    <property type="match status" value="1"/>
</dbReference>
<evidence type="ECO:0000313" key="7">
    <source>
        <dbReference type="EMBL" id="OBU11281.1"/>
    </source>
</evidence>
<comment type="cofactor">
    <cofactor evidence="1">
        <name>[4Fe-4S] cluster</name>
        <dbReference type="ChEBI" id="CHEBI:49883"/>
    </cofactor>
</comment>
<evidence type="ECO:0000256" key="5">
    <source>
        <dbReference type="ARBA" id="ARBA00023014"/>
    </source>
</evidence>
<dbReference type="AlphaFoldDB" id="A0A1B8HPT8"/>
<reference evidence="7 8" key="1">
    <citation type="submission" date="2016-06" db="EMBL/GenBank/DDBJ databases">
        <authorList>
            <person name="Kjaerup R.B."/>
            <person name="Dalgaard T.S."/>
            <person name="Juul-Madsen H.R."/>
        </authorList>
    </citation>
    <scope>NUCLEOTIDE SEQUENCE [LARGE SCALE GENOMIC DNA]</scope>
    <source>
        <strain evidence="7 8">GCSL-Mp3</strain>
    </source>
</reference>
<feature type="domain" description="Radical SAM core" evidence="6">
    <location>
        <begin position="93"/>
        <end position="234"/>
    </location>
</feature>
<dbReference type="InterPro" id="IPR050377">
    <property type="entry name" value="Radical_SAM_PqqE_MftC-like"/>
</dbReference>
<sequence length="367" mass="41140">MSEVQRLDTFDLNETVLPGYYQLYKHKLAAPEFYFDNIIVIQDKNDICDMTGAVSCITDPELYAAIDNGDIASVTHQKLRVILSGKANHNTLLVTERCNNLCLFCSQPPKNMNDDWLLDVAARAIAAFKSDKLMGISGGEPLLYGRQFVEFLQFIQANSPATPLHILTNGRAFNELAFTAEIVDVLKGLSVSFGIPLYSACAARHDYLVGSTGAFRETVSGIINAGNSGIPIELRFIPVKSNYQDLPAVTEMAGRVFSNISQISVMNPEAEGWARKNWLQLYEEPKNYQQYLSAAIRTAERCQLQIVLFNYPLCHLPEALWPYSIQSISDWKNYYPPECTNCRKINACGGYFSSSYGRYHQLPRAIL</sequence>
<keyword evidence="4" id="KW-0408">Iron</keyword>
<dbReference type="InterPro" id="IPR013785">
    <property type="entry name" value="Aldolase_TIM"/>
</dbReference>
<dbReference type="InterPro" id="IPR007197">
    <property type="entry name" value="rSAM"/>
</dbReference>
<dbReference type="GO" id="GO:0003824">
    <property type="term" value="F:catalytic activity"/>
    <property type="evidence" value="ECO:0007669"/>
    <property type="project" value="InterPro"/>
</dbReference>
<evidence type="ECO:0000256" key="3">
    <source>
        <dbReference type="ARBA" id="ARBA00022723"/>
    </source>
</evidence>
<evidence type="ECO:0000259" key="6">
    <source>
        <dbReference type="Pfam" id="PF04055"/>
    </source>
</evidence>
<keyword evidence="3" id="KW-0479">Metal-binding</keyword>
<protein>
    <submittedName>
        <fullName evidence="7">His-Xaa-Ser system radical SAM maturase HxsC</fullName>
    </submittedName>
</protein>
<dbReference type="Gene3D" id="3.20.20.70">
    <property type="entry name" value="Aldolase class I"/>
    <property type="match status" value="1"/>
</dbReference>
<comment type="caution">
    <text evidence="7">The sequence shown here is derived from an EMBL/GenBank/DDBJ whole genome shotgun (WGS) entry which is preliminary data.</text>
</comment>
<dbReference type="SFLD" id="SFLDG01067">
    <property type="entry name" value="SPASM/twitch_domain_containing"/>
    <property type="match status" value="1"/>
</dbReference>
<name>A0A1B8HPT8_9GAMM</name>
<accession>A0A1B8HPT8</accession>